<dbReference type="OrthoDB" id="8265552at2"/>
<reference evidence="1 2" key="1">
    <citation type="submission" date="2013-06" db="EMBL/GenBank/DDBJ databases">
        <title>The Genome Sequence of Acinetobacter rudis CIP 110305.</title>
        <authorList>
            <consortium name="The Broad Institute Genome Sequencing Platform"/>
            <consortium name="The Broad Institute Genome Sequencing Center for Infectious Disease"/>
            <person name="Cerqueira G."/>
            <person name="Feldgarden M."/>
            <person name="Courvalin P."/>
            <person name="Perichon B."/>
            <person name="Grillot-Courvalin C."/>
            <person name="Clermont D."/>
            <person name="Rocha E."/>
            <person name="Yoon E.-J."/>
            <person name="Nemec A."/>
            <person name="Young S.K."/>
            <person name="Zeng Q."/>
            <person name="Gargeya S."/>
            <person name="Fitzgerald M."/>
            <person name="Abouelleil A."/>
            <person name="Alvarado L."/>
            <person name="Berlin A.M."/>
            <person name="Chapman S.B."/>
            <person name="Dewar J."/>
            <person name="Goldberg J."/>
            <person name="Griggs A."/>
            <person name="Gujja S."/>
            <person name="Hansen M."/>
            <person name="Howarth C."/>
            <person name="Imamovic A."/>
            <person name="Larimer J."/>
            <person name="McCowan C."/>
            <person name="Murphy C."/>
            <person name="Pearson M."/>
            <person name="Priest M."/>
            <person name="Roberts A."/>
            <person name="Saif S."/>
            <person name="Shea T."/>
            <person name="Sykes S."/>
            <person name="Wortman J."/>
            <person name="Nusbaum C."/>
            <person name="Birren B."/>
        </authorList>
    </citation>
    <scope>NUCLEOTIDE SEQUENCE [LARGE SCALE GENOMIC DNA]</scope>
    <source>
        <strain evidence="1 2">CIP 110305</strain>
    </source>
</reference>
<proteinExistence type="predicted"/>
<sequence length="178" mass="21108">MDINLDLANLDKHIQNSKNGINLLLEHGCFEQARYCTYILIDQLAWVVSGQCSQVNIYVQAWLTRYFKKYYPEISSEEVWSFYQEKFNNNLAIPNENYNNQMNRQLIFIDNTDATIDVQQYFGLDPFNQYFYVNTNRFIQLALTKALGDFYRDLKSGNKYNHEAKVKLKELLKKVLDE</sequence>
<evidence type="ECO:0000313" key="2">
    <source>
        <dbReference type="Proteomes" id="UP000014568"/>
    </source>
</evidence>
<dbReference type="RefSeq" id="WP_016655840.1">
    <property type="nucleotide sequence ID" value="NZ_KE340352.1"/>
</dbReference>
<protein>
    <submittedName>
        <fullName evidence="1">Uncharacterized protein</fullName>
    </submittedName>
</protein>
<accession>S3NK94</accession>
<keyword evidence="2" id="KW-1185">Reference proteome</keyword>
<dbReference type="Proteomes" id="UP000014568">
    <property type="component" value="Unassembled WGS sequence"/>
</dbReference>
<evidence type="ECO:0000313" key="1">
    <source>
        <dbReference type="EMBL" id="EPF74664.1"/>
    </source>
</evidence>
<dbReference type="eggNOG" id="ENOG50319GY">
    <property type="taxonomic scope" value="Bacteria"/>
</dbReference>
<dbReference type="HOGENOM" id="CLU_1522028_0_0_6"/>
<organism evidence="1 2">
    <name type="scientific">Acinetobacter rudis CIP 110305</name>
    <dbReference type="NCBI Taxonomy" id="421052"/>
    <lineage>
        <taxon>Bacteria</taxon>
        <taxon>Pseudomonadati</taxon>
        <taxon>Pseudomonadota</taxon>
        <taxon>Gammaproteobacteria</taxon>
        <taxon>Moraxellales</taxon>
        <taxon>Moraxellaceae</taxon>
        <taxon>Acinetobacter</taxon>
    </lineage>
</organism>
<gene>
    <name evidence="1" type="ORF">F945_01431</name>
</gene>
<comment type="caution">
    <text evidence="1">The sequence shown here is derived from an EMBL/GenBank/DDBJ whole genome shotgun (WGS) entry which is preliminary data.</text>
</comment>
<dbReference type="EMBL" id="ATGI01000017">
    <property type="protein sequence ID" value="EPF74664.1"/>
    <property type="molecule type" value="Genomic_DNA"/>
</dbReference>
<dbReference type="PATRIC" id="fig|421052.3.peg.1390"/>
<name>S3NK94_9GAMM</name>
<dbReference type="AlphaFoldDB" id="S3NK94"/>